<reference evidence="3 4" key="1">
    <citation type="submission" date="2024-06" db="EMBL/GenBank/DDBJ databases">
        <title>The Natural Products Discovery Center: Release of the First 8490 Sequenced Strains for Exploring Actinobacteria Biosynthetic Diversity.</title>
        <authorList>
            <person name="Kalkreuter E."/>
            <person name="Kautsar S.A."/>
            <person name="Yang D."/>
            <person name="Bader C.D."/>
            <person name="Teijaro C.N."/>
            <person name="Fluegel L."/>
            <person name="Davis C.M."/>
            <person name="Simpson J.R."/>
            <person name="Lauterbach L."/>
            <person name="Steele A.D."/>
            <person name="Gui C."/>
            <person name="Meng S."/>
            <person name="Li G."/>
            <person name="Viehrig K."/>
            <person name="Ye F."/>
            <person name="Su P."/>
            <person name="Kiefer A.F."/>
            <person name="Nichols A."/>
            <person name="Cepeda A.J."/>
            <person name="Yan W."/>
            <person name="Fan B."/>
            <person name="Jiang Y."/>
            <person name="Adhikari A."/>
            <person name="Zheng C.-J."/>
            <person name="Schuster L."/>
            <person name="Cowan T.M."/>
            <person name="Smanski M.J."/>
            <person name="Chevrette M.G."/>
            <person name="De Carvalho L.P.S."/>
            <person name="Shen B."/>
        </authorList>
    </citation>
    <scope>NUCLEOTIDE SEQUENCE [LARGE SCALE GENOMIC DNA]</scope>
    <source>
        <strain evidence="3 4">NPDC000837</strain>
    </source>
</reference>
<organism evidence="3 4">
    <name type="scientific">Streptomyces xantholiticus</name>
    <dbReference type="NCBI Taxonomy" id="68285"/>
    <lineage>
        <taxon>Bacteria</taxon>
        <taxon>Bacillati</taxon>
        <taxon>Actinomycetota</taxon>
        <taxon>Actinomycetes</taxon>
        <taxon>Kitasatosporales</taxon>
        <taxon>Streptomycetaceae</taxon>
        <taxon>Streptomyces</taxon>
    </lineage>
</organism>
<evidence type="ECO:0000313" key="4">
    <source>
        <dbReference type="Proteomes" id="UP001445472"/>
    </source>
</evidence>
<feature type="transmembrane region" description="Helical" evidence="1">
    <location>
        <begin position="12"/>
        <end position="30"/>
    </location>
</feature>
<feature type="transmembrane region" description="Helical" evidence="1">
    <location>
        <begin position="50"/>
        <end position="71"/>
    </location>
</feature>
<gene>
    <name evidence="3" type="ORF">ABT276_20290</name>
</gene>
<keyword evidence="1" id="KW-0472">Membrane</keyword>
<sequence length="133" mass="15307">MTGRAGKPRNILLVWLIWPLITLGVYHFVWYYKVNREARDFDQRIEVNPAYAVLAVLVGWLVIVPPFVSVYNTGQRIAEMQKSAGMQPSCNPWIGLILMIIAGLHALYYQHELNQIWTRYRNPAEGQQVPLAV</sequence>
<evidence type="ECO:0000259" key="2">
    <source>
        <dbReference type="Pfam" id="PF14018"/>
    </source>
</evidence>
<feature type="transmembrane region" description="Helical" evidence="1">
    <location>
        <begin position="92"/>
        <end position="109"/>
    </location>
</feature>
<comment type="caution">
    <text evidence="3">The sequence shown here is derived from an EMBL/GenBank/DDBJ whole genome shotgun (WGS) entry which is preliminary data.</text>
</comment>
<keyword evidence="1" id="KW-1133">Transmembrane helix</keyword>
<proteinExistence type="predicted"/>
<dbReference type="Proteomes" id="UP001445472">
    <property type="component" value="Unassembled WGS sequence"/>
</dbReference>
<dbReference type="EMBL" id="JBEPBX010000018">
    <property type="protein sequence ID" value="MER6615657.1"/>
    <property type="molecule type" value="Genomic_DNA"/>
</dbReference>
<keyword evidence="4" id="KW-1185">Reference proteome</keyword>
<keyword evidence="1" id="KW-0812">Transmembrane</keyword>
<dbReference type="Pfam" id="PF14018">
    <property type="entry name" value="DUF4234"/>
    <property type="match status" value="1"/>
</dbReference>
<protein>
    <submittedName>
        <fullName evidence="3">DUF4234 domain-containing protein</fullName>
    </submittedName>
</protein>
<feature type="domain" description="DUF4234" evidence="2">
    <location>
        <begin position="12"/>
        <end position="79"/>
    </location>
</feature>
<name>A0ABV1UYB5_9ACTN</name>
<evidence type="ECO:0000313" key="3">
    <source>
        <dbReference type="EMBL" id="MER6615657.1"/>
    </source>
</evidence>
<dbReference type="RefSeq" id="WP_199834189.1">
    <property type="nucleotide sequence ID" value="NZ_JBEPBX010000018.1"/>
</dbReference>
<dbReference type="InterPro" id="IPR025328">
    <property type="entry name" value="DUF4234"/>
</dbReference>
<accession>A0ABV1UYB5</accession>
<evidence type="ECO:0000256" key="1">
    <source>
        <dbReference type="SAM" id="Phobius"/>
    </source>
</evidence>